<evidence type="ECO:0000256" key="1">
    <source>
        <dbReference type="SAM" id="MobiDB-lite"/>
    </source>
</evidence>
<feature type="compositionally biased region" description="Basic residues" evidence="1">
    <location>
        <begin position="61"/>
        <end position="70"/>
    </location>
</feature>
<reference evidence="2" key="1">
    <citation type="journal article" date="2020" name="bioRxiv">
        <title>Chromosome-level reference genome of the European wasp spider Argiope bruennichi: a resource for studies on range expansion and evolutionary adaptation.</title>
        <authorList>
            <person name="Sheffer M.M."/>
            <person name="Hoppe A."/>
            <person name="Krehenwinkel H."/>
            <person name="Uhl G."/>
            <person name="Kuss A.W."/>
            <person name="Jensen L."/>
            <person name="Jensen C."/>
            <person name="Gillespie R.G."/>
            <person name="Hoff K.J."/>
            <person name="Prost S."/>
        </authorList>
    </citation>
    <scope>NUCLEOTIDE SEQUENCE</scope>
</reference>
<gene>
    <name evidence="2" type="ORF">HNY73_013702</name>
</gene>
<proteinExistence type="predicted"/>
<protein>
    <submittedName>
        <fullName evidence="2">Uncharacterized protein</fullName>
    </submittedName>
</protein>
<dbReference type="AlphaFoldDB" id="A0A8T0ETA9"/>
<sequence>MLDSLVRVFKTGRVGDRSTPPRTANLRRVQPQPTRTHRDRWATETVCAREVRTPATGSRRPERRRRRSLKRPRDTTSGHEPCDENRLKPTTHVREPPANCHRSP</sequence>
<evidence type="ECO:0000313" key="2">
    <source>
        <dbReference type="EMBL" id="KAF8779760.1"/>
    </source>
</evidence>
<dbReference type="Proteomes" id="UP000807504">
    <property type="component" value="Unassembled WGS sequence"/>
</dbReference>
<comment type="caution">
    <text evidence="2">The sequence shown here is derived from an EMBL/GenBank/DDBJ whole genome shotgun (WGS) entry which is preliminary data.</text>
</comment>
<dbReference type="EMBL" id="JABXBU010001989">
    <property type="protein sequence ID" value="KAF8779760.1"/>
    <property type="molecule type" value="Genomic_DNA"/>
</dbReference>
<keyword evidence="3" id="KW-1185">Reference proteome</keyword>
<feature type="compositionally biased region" description="Basic and acidic residues" evidence="1">
    <location>
        <begin position="39"/>
        <end position="52"/>
    </location>
</feature>
<reference evidence="2" key="2">
    <citation type="submission" date="2020-06" db="EMBL/GenBank/DDBJ databases">
        <authorList>
            <person name="Sheffer M."/>
        </authorList>
    </citation>
    <scope>NUCLEOTIDE SEQUENCE</scope>
</reference>
<evidence type="ECO:0000313" key="3">
    <source>
        <dbReference type="Proteomes" id="UP000807504"/>
    </source>
</evidence>
<name>A0A8T0ETA9_ARGBR</name>
<feature type="region of interest" description="Disordered" evidence="1">
    <location>
        <begin position="1"/>
        <end position="104"/>
    </location>
</feature>
<organism evidence="2 3">
    <name type="scientific">Argiope bruennichi</name>
    <name type="common">Wasp spider</name>
    <name type="synonym">Aranea bruennichi</name>
    <dbReference type="NCBI Taxonomy" id="94029"/>
    <lineage>
        <taxon>Eukaryota</taxon>
        <taxon>Metazoa</taxon>
        <taxon>Ecdysozoa</taxon>
        <taxon>Arthropoda</taxon>
        <taxon>Chelicerata</taxon>
        <taxon>Arachnida</taxon>
        <taxon>Araneae</taxon>
        <taxon>Araneomorphae</taxon>
        <taxon>Entelegynae</taxon>
        <taxon>Araneoidea</taxon>
        <taxon>Araneidae</taxon>
        <taxon>Argiope</taxon>
    </lineage>
</organism>
<feature type="compositionally biased region" description="Basic and acidic residues" evidence="1">
    <location>
        <begin position="71"/>
        <end position="95"/>
    </location>
</feature>
<accession>A0A8T0ETA9</accession>